<name>A0AAN9N5L6_PHACN</name>
<reference evidence="1 2" key="1">
    <citation type="submission" date="2024-01" db="EMBL/GenBank/DDBJ databases">
        <title>The genomes of 5 underutilized Papilionoideae crops provide insights into root nodulation and disease resistanc.</title>
        <authorList>
            <person name="Jiang F."/>
        </authorList>
    </citation>
    <scope>NUCLEOTIDE SEQUENCE [LARGE SCALE GENOMIC DNA]</scope>
    <source>
        <strain evidence="1">JINMINGXINNONG_FW02</strain>
        <tissue evidence="1">Leaves</tissue>
    </source>
</reference>
<dbReference type="EMBL" id="JAYMYR010000004">
    <property type="protein sequence ID" value="KAK7367045.1"/>
    <property type="molecule type" value="Genomic_DNA"/>
</dbReference>
<protein>
    <submittedName>
        <fullName evidence="1">Uncharacterized protein</fullName>
    </submittedName>
</protein>
<dbReference type="Proteomes" id="UP001374584">
    <property type="component" value="Unassembled WGS sequence"/>
</dbReference>
<evidence type="ECO:0000313" key="2">
    <source>
        <dbReference type="Proteomes" id="UP001374584"/>
    </source>
</evidence>
<sequence length="103" mass="11726">MTKTPNTNKTANPFHSGHMRNLTDAKIRIQQNLFFKFSLSLSTPFRCTSSFHRSRPRRSLLKEIEVEGGSGRLLQSVESNCDWCQCGIRVPNPKFVARSAEVE</sequence>
<proteinExistence type="predicted"/>
<dbReference type="AlphaFoldDB" id="A0AAN9N5L6"/>
<organism evidence="1 2">
    <name type="scientific">Phaseolus coccineus</name>
    <name type="common">Scarlet runner bean</name>
    <name type="synonym">Phaseolus multiflorus</name>
    <dbReference type="NCBI Taxonomy" id="3886"/>
    <lineage>
        <taxon>Eukaryota</taxon>
        <taxon>Viridiplantae</taxon>
        <taxon>Streptophyta</taxon>
        <taxon>Embryophyta</taxon>
        <taxon>Tracheophyta</taxon>
        <taxon>Spermatophyta</taxon>
        <taxon>Magnoliopsida</taxon>
        <taxon>eudicotyledons</taxon>
        <taxon>Gunneridae</taxon>
        <taxon>Pentapetalae</taxon>
        <taxon>rosids</taxon>
        <taxon>fabids</taxon>
        <taxon>Fabales</taxon>
        <taxon>Fabaceae</taxon>
        <taxon>Papilionoideae</taxon>
        <taxon>50 kb inversion clade</taxon>
        <taxon>NPAAA clade</taxon>
        <taxon>indigoferoid/millettioid clade</taxon>
        <taxon>Phaseoleae</taxon>
        <taxon>Phaseolus</taxon>
    </lineage>
</organism>
<gene>
    <name evidence="1" type="ORF">VNO80_09051</name>
</gene>
<accession>A0AAN9N5L6</accession>
<comment type="caution">
    <text evidence="1">The sequence shown here is derived from an EMBL/GenBank/DDBJ whole genome shotgun (WGS) entry which is preliminary data.</text>
</comment>
<evidence type="ECO:0000313" key="1">
    <source>
        <dbReference type="EMBL" id="KAK7367045.1"/>
    </source>
</evidence>
<keyword evidence="2" id="KW-1185">Reference proteome</keyword>